<dbReference type="SUPFAM" id="SSF82704">
    <property type="entry name" value="AlbA-like"/>
    <property type="match status" value="1"/>
</dbReference>
<sequence>MANYRKIGRTEEESPLPFADLPADTVEMRVKEGSKIRNLMGFALARMELEGTRRIVFSGSGRAVTKTITCAEIMKRRLGGLHQITKLRPRSLRETWQSSTAGSGAALTLLKTVPSVCILLSKEPLDPAEAGYQPPDSAPPLWPEPGAAGAARAGQEEPGFSPASRGVKRRCRGSDSGGGAPPEMVPKLSKEEQPSETPPFPNYTYLLNPQQ</sequence>
<dbReference type="EMBL" id="BEZZ01000181">
    <property type="protein sequence ID" value="GCC27871.1"/>
    <property type="molecule type" value="Genomic_DNA"/>
</dbReference>
<comment type="subcellular location">
    <subcellularLocation>
        <location evidence="1">Nucleus</location>
    </subcellularLocation>
</comment>
<comment type="similarity">
    <text evidence="2">Belongs to the histone-like Alba family.</text>
</comment>
<accession>A0A401SBU9</accession>
<name>A0A401SBU9_CHIPU</name>
<dbReference type="GO" id="GO:0000172">
    <property type="term" value="C:ribonuclease MRP complex"/>
    <property type="evidence" value="ECO:0007669"/>
    <property type="project" value="TreeGrafter"/>
</dbReference>
<feature type="domain" description="DNA/RNA-binding protein Alba-like" evidence="5">
    <location>
        <begin position="27"/>
        <end position="88"/>
    </location>
</feature>
<dbReference type="PANTHER" id="PTHR13516:SF5">
    <property type="entry name" value="RIBONUCLEASE P PROTEIN SUBUNIT P25"/>
    <property type="match status" value="1"/>
</dbReference>
<evidence type="ECO:0000256" key="1">
    <source>
        <dbReference type="ARBA" id="ARBA00004123"/>
    </source>
</evidence>
<dbReference type="PANTHER" id="PTHR13516">
    <property type="entry name" value="RIBONUCLEASE P SUBUNIT P25"/>
    <property type="match status" value="1"/>
</dbReference>
<evidence type="ECO:0000259" key="5">
    <source>
        <dbReference type="Pfam" id="PF01918"/>
    </source>
</evidence>
<feature type="compositionally biased region" description="Low complexity" evidence="4">
    <location>
        <begin position="144"/>
        <end position="159"/>
    </location>
</feature>
<dbReference type="Proteomes" id="UP000287033">
    <property type="component" value="Unassembled WGS sequence"/>
</dbReference>
<dbReference type="OrthoDB" id="424402at2759"/>
<dbReference type="GO" id="GO:0005634">
    <property type="term" value="C:nucleus"/>
    <property type="evidence" value="ECO:0007669"/>
    <property type="project" value="UniProtKB-SubCell"/>
</dbReference>
<dbReference type="OMA" id="WENKDPQ"/>
<evidence type="ECO:0000313" key="7">
    <source>
        <dbReference type="Proteomes" id="UP000287033"/>
    </source>
</evidence>
<dbReference type="InterPro" id="IPR002775">
    <property type="entry name" value="DNA/RNA-bd_Alba-like"/>
</dbReference>
<protein>
    <recommendedName>
        <fullName evidence="5">DNA/RNA-binding protein Alba-like domain-containing protein</fullName>
    </recommendedName>
</protein>
<dbReference type="InterPro" id="IPR036882">
    <property type="entry name" value="Alba-like_dom_sf"/>
</dbReference>
<keyword evidence="7" id="KW-1185">Reference proteome</keyword>
<evidence type="ECO:0000256" key="2">
    <source>
        <dbReference type="ARBA" id="ARBA00008018"/>
    </source>
</evidence>
<gene>
    <name evidence="6" type="ORF">chiPu_0006297</name>
</gene>
<dbReference type="Pfam" id="PF01918">
    <property type="entry name" value="Alba"/>
    <property type="match status" value="1"/>
</dbReference>
<dbReference type="GO" id="GO:0003723">
    <property type="term" value="F:RNA binding"/>
    <property type="evidence" value="ECO:0007669"/>
    <property type="project" value="TreeGrafter"/>
</dbReference>
<feature type="region of interest" description="Disordered" evidence="4">
    <location>
        <begin position="128"/>
        <end position="211"/>
    </location>
</feature>
<organism evidence="6 7">
    <name type="scientific">Chiloscyllium punctatum</name>
    <name type="common">Brownbanded bambooshark</name>
    <name type="synonym">Hemiscyllium punctatum</name>
    <dbReference type="NCBI Taxonomy" id="137246"/>
    <lineage>
        <taxon>Eukaryota</taxon>
        <taxon>Metazoa</taxon>
        <taxon>Chordata</taxon>
        <taxon>Craniata</taxon>
        <taxon>Vertebrata</taxon>
        <taxon>Chondrichthyes</taxon>
        <taxon>Elasmobranchii</taxon>
        <taxon>Galeomorphii</taxon>
        <taxon>Galeoidea</taxon>
        <taxon>Orectolobiformes</taxon>
        <taxon>Hemiscylliidae</taxon>
        <taxon>Chiloscyllium</taxon>
    </lineage>
</organism>
<evidence type="ECO:0000256" key="4">
    <source>
        <dbReference type="SAM" id="MobiDB-lite"/>
    </source>
</evidence>
<keyword evidence="3" id="KW-0539">Nucleus</keyword>
<dbReference type="Gene3D" id="3.30.110.20">
    <property type="entry name" value="Alba-like domain"/>
    <property type="match status" value="1"/>
</dbReference>
<proteinExistence type="inferred from homology"/>
<evidence type="ECO:0000313" key="6">
    <source>
        <dbReference type="EMBL" id="GCC27871.1"/>
    </source>
</evidence>
<dbReference type="InterPro" id="IPR051958">
    <property type="entry name" value="Alba-like_NAB"/>
</dbReference>
<reference evidence="6 7" key="1">
    <citation type="journal article" date="2018" name="Nat. Ecol. Evol.">
        <title>Shark genomes provide insights into elasmobranch evolution and the origin of vertebrates.</title>
        <authorList>
            <person name="Hara Y"/>
            <person name="Yamaguchi K"/>
            <person name="Onimaru K"/>
            <person name="Kadota M"/>
            <person name="Koyanagi M"/>
            <person name="Keeley SD"/>
            <person name="Tatsumi K"/>
            <person name="Tanaka K"/>
            <person name="Motone F"/>
            <person name="Kageyama Y"/>
            <person name="Nozu R"/>
            <person name="Adachi N"/>
            <person name="Nishimura O"/>
            <person name="Nakagawa R"/>
            <person name="Tanegashima C"/>
            <person name="Kiyatake I"/>
            <person name="Matsumoto R"/>
            <person name="Murakumo K"/>
            <person name="Nishida K"/>
            <person name="Terakita A"/>
            <person name="Kuratani S"/>
            <person name="Sato K"/>
            <person name="Hyodo S Kuraku.S."/>
        </authorList>
    </citation>
    <scope>NUCLEOTIDE SEQUENCE [LARGE SCALE GENOMIC DNA]</scope>
</reference>
<dbReference type="GO" id="GO:0001682">
    <property type="term" value="P:tRNA 5'-leader removal"/>
    <property type="evidence" value="ECO:0007669"/>
    <property type="project" value="TreeGrafter"/>
</dbReference>
<evidence type="ECO:0000256" key="3">
    <source>
        <dbReference type="ARBA" id="ARBA00023242"/>
    </source>
</evidence>
<comment type="caution">
    <text evidence="6">The sequence shown here is derived from an EMBL/GenBank/DDBJ whole genome shotgun (WGS) entry which is preliminary data.</text>
</comment>
<dbReference type="STRING" id="137246.A0A401SBU9"/>
<dbReference type="AlphaFoldDB" id="A0A401SBU9"/>